<dbReference type="InterPro" id="IPR021812">
    <property type="entry name" value="DUF3391"/>
</dbReference>
<dbReference type="SMART" id="SM00471">
    <property type="entry name" value="HDc"/>
    <property type="match status" value="1"/>
</dbReference>
<name>A0A212KYR6_9BACT</name>
<dbReference type="Pfam" id="PF11871">
    <property type="entry name" value="DUF3391"/>
    <property type="match status" value="1"/>
</dbReference>
<sequence>MDPVKIIITELKPGMFIVNPGISWLKAPLLYMQEGLITSQEEIDTIIKQGFAEAYHDPSRFRQMDGFAKDPDADHPGGSANGDDDFSDWPDPRTPQVSLDEEIPQAKAIYSDSFEHVKSLMQAAQGGAVDVAASQPYVESIVNSLNRNVDALISLSKLKSSDEYTYTHSVNVTIFAVAYAHYLGLSEDNLHLVGMASLLHDFGKAFVPQEILNAPRQLLPNELEIMQSHVLLGYNQLKKVENVRPEVLQGVVQHHERHNGTGYPYRLSGKKIGIYGRILSVSDNYDALSARRVYKTPMPANVALAVMYKMRGQAWAPGYVERFIKMMGIYPVGTPVQLSSGERGVVCRSNPNFPAQPCIMLAFDPVGRPIKPRALDLSRDPEVEIERSLAGNEAEQMDITLLLSQAFQ</sequence>
<dbReference type="InterPro" id="IPR006675">
    <property type="entry name" value="HDIG_dom"/>
</dbReference>
<dbReference type="Pfam" id="PF13487">
    <property type="entry name" value="HD_5"/>
    <property type="match status" value="1"/>
</dbReference>
<gene>
    <name evidence="4" type="ORF">KL86DES1_10301</name>
</gene>
<dbReference type="SUPFAM" id="SSF109604">
    <property type="entry name" value="HD-domain/PDEase-like"/>
    <property type="match status" value="1"/>
</dbReference>
<keyword evidence="4" id="KW-0378">Hydrolase</keyword>
<dbReference type="EMBL" id="FMJC01000001">
    <property type="protein sequence ID" value="SCM70269.1"/>
    <property type="molecule type" value="Genomic_DNA"/>
</dbReference>
<dbReference type="AlphaFoldDB" id="A0A212KYR6"/>
<dbReference type="Gene3D" id="1.10.3210.10">
    <property type="entry name" value="Hypothetical protein af1432"/>
    <property type="match status" value="1"/>
</dbReference>
<feature type="domain" description="HD-GYP" evidence="3">
    <location>
        <begin position="141"/>
        <end position="339"/>
    </location>
</feature>
<evidence type="ECO:0000313" key="4">
    <source>
        <dbReference type="EMBL" id="SCM70269.1"/>
    </source>
</evidence>
<dbReference type="CDD" id="cd00077">
    <property type="entry name" value="HDc"/>
    <property type="match status" value="1"/>
</dbReference>
<organism evidence="4">
    <name type="scientific">uncultured Desulfovibrio sp</name>
    <dbReference type="NCBI Taxonomy" id="167968"/>
    <lineage>
        <taxon>Bacteria</taxon>
        <taxon>Pseudomonadati</taxon>
        <taxon>Thermodesulfobacteriota</taxon>
        <taxon>Desulfovibrionia</taxon>
        <taxon>Desulfovibrionales</taxon>
        <taxon>Desulfovibrionaceae</taxon>
        <taxon>Desulfovibrio</taxon>
        <taxon>environmental samples</taxon>
    </lineage>
</organism>
<reference evidence="4" key="1">
    <citation type="submission" date="2016-08" db="EMBL/GenBank/DDBJ databases">
        <authorList>
            <person name="Seilhamer J.J."/>
        </authorList>
    </citation>
    <scope>NUCLEOTIDE SEQUENCE</scope>
    <source>
        <strain evidence="4">86-1</strain>
    </source>
</reference>
<dbReference type="PANTHER" id="PTHR43155:SF2">
    <property type="entry name" value="CYCLIC DI-GMP PHOSPHODIESTERASE PA4108"/>
    <property type="match status" value="1"/>
</dbReference>
<dbReference type="PANTHER" id="PTHR43155">
    <property type="entry name" value="CYCLIC DI-GMP PHOSPHODIESTERASE PA4108-RELATED"/>
    <property type="match status" value="1"/>
</dbReference>
<protein>
    <submittedName>
        <fullName evidence="4">Metal dependent phosphohydrolase</fullName>
    </submittedName>
</protein>
<feature type="compositionally biased region" description="Basic and acidic residues" evidence="1">
    <location>
        <begin position="62"/>
        <end position="75"/>
    </location>
</feature>
<dbReference type="PROSITE" id="PS51831">
    <property type="entry name" value="HD"/>
    <property type="match status" value="1"/>
</dbReference>
<dbReference type="PROSITE" id="PS51832">
    <property type="entry name" value="HD_GYP"/>
    <property type="match status" value="1"/>
</dbReference>
<evidence type="ECO:0000259" key="3">
    <source>
        <dbReference type="PROSITE" id="PS51832"/>
    </source>
</evidence>
<dbReference type="InterPro" id="IPR037522">
    <property type="entry name" value="HD_GYP_dom"/>
</dbReference>
<dbReference type="InterPro" id="IPR003607">
    <property type="entry name" value="HD/PDEase_dom"/>
</dbReference>
<feature type="region of interest" description="Disordered" evidence="1">
    <location>
        <begin position="62"/>
        <end position="97"/>
    </location>
</feature>
<dbReference type="NCBIfam" id="TIGR00277">
    <property type="entry name" value="HDIG"/>
    <property type="match status" value="1"/>
</dbReference>
<proteinExistence type="predicted"/>
<evidence type="ECO:0000256" key="1">
    <source>
        <dbReference type="SAM" id="MobiDB-lite"/>
    </source>
</evidence>
<dbReference type="RefSeq" id="WP_232088388.1">
    <property type="nucleotide sequence ID" value="NZ_LT608333.1"/>
</dbReference>
<dbReference type="InterPro" id="IPR006674">
    <property type="entry name" value="HD_domain"/>
</dbReference>
<feature type="domain" description="HD" evidence="2">
    <location>
        <begin position="165"/>
        <end position="288"/>
    </location>
</feature>
<dbReference type="GO" id="GO:0016787">
    <property type="term" value="F:hydrolase activity"/>
    <property type="evidence" value="ECO:0007669"/>
    <property type="project" value="UniProtKB-KW"/>
</dbReference>
<accession>A0A212KYR6</accession>
<evidence type="ECO:0000259" key="2">
    <source>
        <dbReference type="PROSITE" id="PS51831"/>
    </source>
</evidence>